<evidence type="ECO:0000256" key="2">
    <source>
        <dbReference type="ARBA" id="ARBA00001920"/>
    </source>
</evidence>
<dbReference type="GO" id="GO:0005829">
    <property type="term" value="C:cytosol"/>
    <property type="evidence" value="ECO:0007669"/>
    <property type="project" value="TreeGrafter"/>
</dbReference>
<feature type="domain" description="Thiamine pyrophosphate enzyme central" evidence="14">
    <location>
        <begin position="209"/>
        <end position="323"/>
    </location>
</feature>
<dbReference type="PANTHER" id="PTHR43452:SF1">
    <property type="entry name" value="PYRUVATE DECARBOXYLASE C186.09-RELATED"/>
    <property type="match status" value="1"/>
</dbReference>
<name>A0AAW1TAV9_9CHLO</name>
<keyword evidence="18" id="KW-1185">Reference proteome</keyword>
<evidence type="ECO:0000256" key="11">
    <source>
        <dbReference type="ARBA" id="ARBA00023239"/>
    </source>
</evidence>
<proteinExistence type="inferred from homology"/>
<evidence type="ECO:0000259" key="14">
    <source>
        <dbReference type="Pfam" id="PF00205"/>
    </source>
</evidence>
<dbReference type="GO" id="GO:0000287">
    <property type="term" value="F:magnesium ion binding"/>
    <property type="evidence" value="ECO:0007669"/>
    <property type="project" value="InterPro"/>
</dbReference>
<feature type="binding site" evidence="12">
    <location>
        <position position="478"/>
    </location>
    <ligand>
        <name>Mg(2+)</name>
        <dbReference type="ChEBI" id="CHEBI:18420"/>
    </ligand>
</feature>
<comment type="similarity">
    <text evidence="4 13">Belongs to the TPP enzyme family.</text>
</comment>
<dbReference type="CDD" id="cd07038">
    <property type="entry name" value="TPP_PYR_PDC_IPDC_like"/>
    <property type="match status" value="1"/>
</dbReference>
<evidence type="ECO:0000259" key="16">
    <source>
        <dbReference type="Pfam" id="PF02776"/>
    </source>
</evidence>
<dbReference type="GO" id="GO:0004737">
    <property type="term" value="F:pyruvate decarboxylase activity"/>
    <property type="evidence" value="ECO:0007669"/>
    <property type="project" value="UniProtKB-EC"/>
</dbReference>
<dbReference type="FunFam" id="3.40.50.970:FF:000024">
    <property type="entry name" value="Pyruvate decarboxylase isozyme"/>
    <property type="match status" value="1"/>
</dbReference>
<dbReference type="Pfam" id="PF02776">
    <property type="entry name" value="TPP_enzyme_N"/>
    <property type="match status" value="1"/>
</dbReference>
<gene>
    <name evidence="17" type="ORF">WJX84_010850</name>
</gene>
<evidence type="ECO:0000256" key="4">
    <source>
        <dbReference type="ARBA" id="ARBA00007812"/>
    </source>
</evidence>
<dbReference type="Proteomes" id="UP001485043">
    <property type="component" value="Unassembled WGS sequence"/>
</dbReference>
<feature type="binding site" evidence="12">
    <location>
        <position position="449"/>
    </location>
    <ligand>
        <name>Mg(2+)</name>
        <dbReference type="ChEBI" id="CHEBI:18420"/>
    </ligand>
</feature>
<dbReference type="SUPFAM" id="SSF52467">
    <property type="entry name" value="DHS-like NAD/FAD-binding domain"/>
    <property type="match status" value="1"/>
</dbReference>
<evidence type="ECO:0000256" key="8">
    <source>
        <dbReference type="ARBA" id="ARBA00022793"/>
    </source>
</evidence>
<feature type="binding site" evidence="12">
    <location>
        <position position="476"/>
    </location>
    <ligand>
        <name>Mg(2+)</name>
        <dbReference type="ChEBI" id="CHEBI:18420"/>
    </ligand>
</feature>
<keyword evidence="7 12" id="KW-0479">Metal-binding</keyword>
<evidence type="ECO:0000256" key="5">
    <source>
        <dbReference type="ARBA" id="ARBA00011881"/>
    </source>
</evidence>
<accession>A0AAW1TAV9</accession>
<dbReference type="InterPro" id="IPR012000">
    <property type="entry name" value="Thiamin_PyroP_enz_cen_dom"/>
</dbReference>
<dbReference type="InterPro" id="IPR011766">
    <property type="entry name" value="TPP_enzyme_TPP-bd"/>
</dbReference>
<evidence type="ECO:0000256" key="9">
    <source>
        <dbReference type="ARBA" id="ARBA00022842"/>
    </source>
</evidence>
<feature type="domain" description="Thiamine pyrophosphate enzyme TPP-binding" evidence="15">
    <location>
        <begin position="396"/>
        <end position="543"/>
    </location>
</feature>
<evidence type="ECO:0000259" key="15">
    <source>
        <dbReference type="Pfam" id="PF02775"/>
    </source>
</evidence>
<organism evidence="17 18">
    <name type="scientific">Apatococcus fuscideae</name>
    <dbReference type="NCBI Taxonomy" id="2026836"/>
    <lineage>
        <taxon>Eukaryota</taxon>
        <taxon>Viridiplantae</taxon>
        <taxon>Chlorophyta</taxon>
        <taxon>core chlorophytes</taxon>
        <taxon>Trebouxiophyceae</taxon>
        <taxon>Chlorellales</taxon>
        <taxon>Chlorellaceae</taxon>
        <taxon>Apatococcus</taxon>
    </lineage>
</organism>
<dbReference type="InterPro" id="IPR012110">
    <property type="entry name" value="PDC/IPDC-like"/>
</dbReference>
<keyword evidence="9 12" id="KW-0460">Magnesium</keyword>
<dbReference type="AlphaFoldDB" id="A0AAW1TAV9"/>
<evidence type="ECO:0000256" key="6">
    <source>
        <dbReference type="ARBA" id="ARBA00013202"/>
    </source>
</evidence>
<dbReference type="GO" id="GO:0030976">
    <property type="term" value="F:thiamine pyrophosphate binding"/>
    <property type="evidence" value="ECO:0007669"/>
    <property type="project" value="InterPro"/>
</dbReference>
<evidence type="ECO:0000256" key="13">
    <source>
        <dbReference type="RuleBase" id="RU362132"/>
    </source>
</evidence>
<dbReference type="InterPro" id="IPR029035">
    <property type="entry name" value="DHS-like_NAD/FAD-binding_dom"/>
</dbReference>
<dbReference type="CDD" id="cd02005">
    <property type="entry name" value="TPP_PDC_IPDC"/>
    <property type="match status" value="1"/>
</dbReference>
<evidence type="ECO:0000256" key="12">
    <source>
        <dbReference type="PIRSR" id="PIRSR036565-2"/>
    </source>
</evidence>
<evidence type="ECO:0000256" key="10">
    <source>
        <dbReference type="ARBA" id="ARBA00023052"/>
    </source>
</evidence>
<dbReference type="PANTHER" id="PTHR43452">
    <property type="entry name" value="PYRUVATE DECARBOXYLASE"/>
    <property type="match status" value="1"/>
</dbReference>
<dbReference type="InterPro" id="IPR029061">
    <property type="entry name" value="THDP-binding"/>
</dbReference>
<evidence type="ECO:0000313" key="18">
    <source>
        <dbReference type="Proteomes" id="UP001485043"/>
    </source>
</evidence>
<dbReference type="EC" id="4.1.1.1" evidence="6"/>
<dbReference type="EMBL" id="JALJOV010000178">
    <property type="protein sequence ID" value="KAK9866227.1"/>
    <property type="molecule type" value="Genomic_DNA"/>
</dbReference>
<dbReference type="InterPro" id="IPR000399">
    <property type="entry name" value="TPP-bd_CS"/>
</dbReference>
<dbReference type="Gene3D" id="3.40.50.1220">
    <property type="entry name" value="TPP-binding domain"/>
    <property type="match status" value="1"/>
</dbReference>
<feature type="domain" description="Thiamine pyrophosphate enzyme N-terminal TPP-binding" evidence="16">
    <location>
        <begin position="11"/>
        <end position="121"/>
    </location>
</feature>
<comment type="cofactor">
    <cofactor evidence="2">
        <name>a metal cation</name>
        <dbReference type="ChEBI" id="CHEBI:25213"/>
    </cofactor>
</comment>
<comment type="cofactor">
    <cofactor evidence="3">
        <name>thiamine diphosphate</name>
        <dbReference type="ChEBI" id="CHEBI:58937"/>
    </cofactor>
</comment>
<reference evidence="17 18" key="1">
    <citation type="journal article" date="2024" name="Nat. Commun.">
        <title>Phylogenomics reveals the evolutionary origins of lichenization in chlorophyte algae.</title>
        <authorList>
            <person name="Puginier C."/>
            <person name="Libourel C."/>
            <person name="Otte J."/>
            <person name="Skaloud P."/>
            <person name="Haon M."/>
            <person name="Grisel S."/>
            <person name="Petersen M."/>
            <person name="Berrin J.G."/>
            <person name="Delaux P.M."/>
            <person name="Dal Grande F."/>
            <person name="Keller J."/>
        </authorList>
    </citation>
    <scope>NUCLEOTIDE SEQUENCE [LARGE SCALE GENOMIC DNA]</scope>
    <source>
        <strain evidence="17 18">SAG 2523</strain>
    </source>
</reference>
<dbReference type="Pfam" id="PF00205">
    <property type="entry name" value="TPP_enzyme_M"/>
    <property type="match status" value="1"/>
</dbReference>
<dbReference type="GO" id="GO:0000949">
    <property type="term" value="P:aromatic amino acid family catabolic process to alcohol via Ehrlich pathway"/>
    <property type="evidence" value="ECO:0007669"/>
    <property type="project" value="TreeGrafter"/>
</dbReference>
<dbReference type="PIRSF" id="PIRSF036565">
    <property type="entry name" value="Pyruvt_ip_decrb"/>
    <property type="match status" value="1"/>
</dbReference>
<comment type="subunit">
    <text evidence="5">Homotetramer.</text>
</comment>
<sequence>MSQDKKNEERTLGNHLASRLTEIGIKDLFCVPGDFNMTLIDQLIAEKTLRMINCPSELTAGYAADGYARAKGVSAVVVTFMVGGLSIANAIAGAYAENVPVILITGCPNSNDFSSNRILHHTLGLTDFQQELRMLREITCHQATITSLDFAYDQIDGAITAALTHSKPVLIQVCSNLSVMKHTLFEQCSLPFALNPRPSKSDCLKAAVDASVKFLSNSSKPVLLGGADIKVARAEGAFLELANASKYAVAMTPNAKGQFPESHDQFAGIYWAVLSSEATQEVVESSDAIVFVGPLVNDYNTAGYSHNLPPNRTLKVEPHRVTVGCQSTFGFVEMSEFLTALAKRVQSNTNSADMYKKQHQPASEPEELGFGGKLKADVFYHHIQRFLQKEHTVMVDTGDALFFVAKMRLPEHTRFEAQMHYASIGWSVGASVGYQTALPDRRIVNFVGDGSFQVTAVELSTALRYGLNPIIFLLNNRGYTIEEMIHKGPYNQIANWDYCGFAMDLANGAGKLHTARVKSEDELKSQLQQISGIDLEDHCCFIEICLEPDDCSKELLEFGARLGPYNARPPVQV</sequence>
<evidence type="ECO:0000256" key="1">
    <source>
        <dbReference type="ARBA" id="ARBA00001041"/>
    </source>
</evidence>
<evidence type="ECO:0000256" key="7">
    <source>
        <dbReference type="ARBA" id="ARBA00022723"/>
    </source>
</evidence>
<dbReference type="Pfam" id="PF02775">
    <property type="entry name" value="TPP_enzyme_C"/>
    <property type="match status" value="1"/>
</dbReference>
<keyword evidence="10 13" id="KW-0786">Thiamine pyrophosphate</keyword>
<comment type="caution">
    <text evidence="17">The sequence shown here is derived from an EMBL/GenBank/DDBJ whole genome shotgun (WGS) entry which is preliminary data.</text>
</comment>
<comment type="cofactor">
    <cofactor evidence="12">
        <name>Mg(2+)</name>
        <dbReference type="ChEBI" id="CHEBI:18420"/>
    </cofactor>
    <text evidence="12">Binds 1 Mg(2+) per subunit.</text>
</comment>
<evidence type="ECO:0000256" key="3">
    <source>
        <dbReference type="ARBA" id="ARBA00001964"/>
    </source>
</evidence>
<keyword evidence="11" id="KW-0456">Lyase</keyword>
<protein>
    <recommendedName>
        <fullName evidence="6">pyruvate decarboxylase</fullName>
        <ecNumber evidence="6">4.1.1.1</ecNumber>
    </recommendedName>
</protein>
<keyword evidence="8" id="KW-0210">Decarboxylase</keyword>
<dbReference type="FunFam" id="3.40.50.1220:FF:000009">
    <property type="entry name" value="Pyruvate decarboxylase 1"/>
    <property type="match status" value="1"/>
</dbReference>
<comment type="catalytic activity">
    <reaction evidence="1">
        <text>a 2-oxocarboxylate + H(+) = an aldehyde + CO2</text>
        <dbReference type="Rhea" id="RHEA:11628"/>
        <dbReference type="ChEBI" id="CHEBI:15378"/>
        <dbReference type="ChEBI" id="CHEBI:16526"/>
        <dbReference type="ChEBI" id="CHEBI:17478"/>
        <dbReference type="ChEBI" id="CHEBI:35179"/>
        <dbReference type="EC" id="4.1.1.1"/>
    </reaction>
</comment>
<evidence type="ECO:0000313" key="17">
    <source>
        <dbReference type="EMBL" id="KAK9866227.1"/>
    </source>
</evidence>
<dbReference type="InterPro" id="IPR012001">
    <property type="entry name" value="Thiamin_PyroP_enz_TPP-bd_dom"/>
</dbReference>
<dbReference type="Gene3D" id="3.40.50.970">
    <property type="match status" value="2"/>
</dbReference>
<dbReference type="InterPro" id="IPR047214">
    <property type="entry name" value="TPP_PDC_IPDC"/>
</dbReference>
<dbReference type="SUPFAM" id="SSF52518">
    <property type="entry name" value="Thiamin diphosphate-binding fold (THDP-binding)"/>
    <property type="match status" value="2"/>
</dbReference>
<dbReference type="PROSITE" id="PS00187">
    <property type="entry name" value="TPP_ENZYMES"/>
    <property type="match status" value="1"/>
</dbReference>
<dbReference type="InterPro" id="IPR047213">
    <property type="entry name" value="TPP_PYR_PDC_IPDC-like"/>
</dbReference>